<proteinExistence type="predicted"/>
<keyword evidence="3" id="KW-1185">Reference proteome</keyword>
<accession>A0A177C5K8</accession>
<name>A0A177C5K8_9PLEO</name>
<sequence>MAHETLSSVAGGVTAVGGVSLGVWSWTVSTSDILDEHMREMWRVSVSTDAAARKEKCALPNAQSGAWRKKDEQGAQGSGCRIVEGR</sequence>
<dbReference type="EMBL" id="KV441555">
    <property type="protein sequence ID" value="OAG02903.1"/>
    <property type="molecule type" value="Genomic_DNA"/>
</dbReference>
<dbReference type="InParanoid" id="A0A177C5K8"/>
<evidence type="ECO:0000256" key="1">
    <source>
        <dbReference type="SAM" id="MobiDB-lite"/>
    </source>
</evidence>
<evidence type="ECO:0000313" key="3">
    <source>
        <dbReference type="Proteomes" id="UP000077069"/>
    </source>
</evidence>
<dbReference type="Proteomes" id="UP000077069">
    <property type="component" value="Unassembled WGS sequence"/>
</dbReference>
<evidence type="ECO:0000313" key="2">
    <source>
        <dbReference type="EMBL" id="OAG02903.1"/>
    </source>
</evidence>
<dbReference type="AlphaFoldDB" id="A0A177C5K8"/>
<dbReference type="RefSeq" id="XP_018033268.1">
    <property type="nucleotide sequence ID" value="XM_018179030.1"/>
</dbReference>
<organism evidence="2 3">
    <name type="scientific">Paraphaeosphaeria sporulosa</name>
    <dbReference type="NCBI Taxonomy" id="1460663"/>
    <lineage>
        <taxon>Eukaryota</taxon>
        <taxon>Fungi</taxon>
        <taxon>Dikarya</taxon>
        <taxon>Ascomycota</taxon>
        <taxon>Pezizomycotina</taxon>
        <taxon>Dothideomycetes</taxon>
        <taxon>Pleosporomycetidae</taxon>
        <taxon>Pleosporales</taxon>
        <taxon>Massarineae</taxon>
        <taxon>Didymosphaeriaceae</taxon>
        <taxon>Paraphaeosphaeria</taxon>
    </lineage>
</organism>
<protein>
    <submittedName>
        <fullName evidence="2">Uncharacterized protein</fullName>
    </submittedName>
</protein>
<feature type="region of interest" description="Disordered" evidence="1">
    <location>
        <begin position="62"/>
        <end position="86"/>
    </location>
</feature>
<gene>
    <name evidence="2" type="ORF">CC84DRAFT_1166698</name>
</gene>
<dbReference type="GeneID" id="28762516"/>
<reference evidence="2 3" key="1">
    <citation type="submission" date="2016-05" db="EMBL/GenBank/DDBJ databases">
        <title>Comparative analysis of secretome profiles of manganese(II)-oxidizing ascomycete fungi.</title>
        <authorList>
            <consortium name="DOE Joint Genome Institute"/>
            <person name="Zeiner C.A."/>
            <person name="Purvine S.O."/>
            <person name="Zink E.M."/>
            <person name="Wu S."/>
            <person name="Pasa-Tolic L."/>
            <person name="Chaput D.L."/>
            <person name="Haridas S."/>
            <person name="Grigoriev I.V."/>
            <person name="Santelli C.M."/>
            <person name="Hansel C.M."/>
        </authorList>
    </citation>
    <scope>NUCLEOTIDE SEQUENCE [LARGE SCALE GENOMIC DNA]</scope>
    <source>
        <strain evidence="2 3">AP3s5-JAC2a</strain>
    </source>
</reference>